<reference evidence="1 2" key="1">
    <citation type="submission" date="2016-07" db="EMBL/GenBank/DDBJ databases">
        <title>Pervasive Adenine N6-methylation of Active Genes in Fungi.</title>
        <authorList>
            <consortium name="DOE Joint Genome Institute"/>
            <person name="Mondo S.J."/>
            <person name="Dannebaum R.O."/>
            <person name="Kuo R.C."/>
            <person name="Labutti K."/>
            <person name="Haridas S."/>
            <person name="Kuo A."/>
            <person name="Salamov A."/>
            <person name="Ahrendt S.R."/>
            <person name="Lipzen A."/>
            <person name="Sullivan W."/>
            <person name="Andreopoulos W.B."/>
            <person name="Clum A."/>
            <person name="Lindquist E."/>
            <person name="Daum C."/>
            <person name="Ramamoorthy G.K."/>
            <person name="Gryganskyi A."/>
            <person name="Culley D."/>
            <person name="Magnuson J.K."/>
            <person name="James T.Y."/>
            <person name="O'Malley M.A."/>
            <person name="Stajich J.E."/>
            <person name="Spatafora J.W."/>
            <person name="Visel A."/>
            <person name="Grigoriev I.V."/>
        </authorList>
    </citation>
    <scope>NUCLEOTIDE SEQUENCE [LARGE SCALE GENOMIC DNA]</scope>
    <source>
        <strain evidence="1 2">CBS 115471</strain>
    </source>
</reference>
<dbReference type="AlphaFoldDB" id="A0A1Y1YN01"/>
<organism evidence="1 2">
    <name type="scientific">Clohesyomyces aquaticus</name>
    <dbReference type="NCBI Taxonomy" id="1231657"/>
    <lineage>
        <taxon>Eukaryota</taxon>
        <taxon>Fungi</taxon>
        <taxon>Dikarya</taxon>
        <taxon>Ascomycota</taxon>
        <taxon>Pezizomycotina</taxon>
        <taxon>Dothideomycetes</taxon>
        <taxon>Pleosporomycetidae</taxon>
        <taxon>Pleosporales</taxon>
        <taxon>Lindgomycetaceae</taxon>
        <taxon>Clohesyomyces</taxon>
    </lineage>
</organism>
<protein>
    <submittedName>
        <fullName evidence="1">Uncharacterized protein</fullName>
    </submittedName>
</protein>
<dbReference type="Proteomes" id="UP000193144">
    <property type="component" value="Unassembled WGS sequence"/>
</dbReference>
<dbReference type="EMBL" id="MCFA01000199">
    <property type="protein sequence ID" value="ORX99348.1"/>
    <property type="molecule type" value="Genomic_DNA"/>
</dbReference>
<accession>A0A1Y1YN01</accession>
<proteinExistence type="predicted"/>
<keyword evidence="2" id="KW-1185">Reference proteome</keyword>
<evidence type="ECO:0000313" key="2">
    <source>
        <dbReference type="Proteomes" id="UP000193144"/>
    </source>
</evidence>
<name>A0A1Y1YN01_9PLEO</name>
<gene>
    <name evidence="1" type="ORF">BCR34DRAFT_495453</name>
</gene>
<comment type="caution">
    <text evidence="1">The sequence shown here is derived from an EMBL/GenBank/DDBJ whole genome shotgun (WGS) entry which is preliminary data.</text>
</comment>
<dbReference type="OrthoDB" id="5418899at2759"/>
<evidence type="ECO:0000313" key="1">
    <source>
        <dbReference type="EMBL" id="ORX99348.1"/>
    </source>
</evidence>
<feature type="non-terminal residue" evidence="1">
    <location>
        <position position="1"/>
    </location>
</feature>
<sequence>KEAGLLLDKHGYIVPSSGYPGLICNSLVWLISKLVNFIAASKDVSLRTLLDC</sequence>